<gene>
    <name evidence="2" type="ORF">FMOSSE_LOCUS16369</name>
</gene>
<keyword evidence="3" id="KW-1185">Reference proteome</keyword>
<organism evidence="2 3">
    <name type="scientific">Funneliformis mosseae</name>
    <name type="common">Endomycorrhizal fungus</name>
    <name type="synonym">Glomus mosseae</name>
    <dbReference type="NCBI Taxonomy" id="27381"/>
    <lineage>
        <taxon>Eukaryota</taxon>
        <taxon>Fungi</taxon>
        <taxon>Fungi incertae sedis</taxon>
        <taxon>Mucoromycota</taxon>
        <taxon>Glomeromycotina</taxon>
        <taxon>Glomeromycetes</taxon>
        <taxon>Glomerales</taxon>
        <taxon>Glomeraceae</taxon>
        <taxon>Funneliformis</taxon>
    </lineage>
</organism>
<name>A0A9N9ISR3_FUNMO</name>
<feature type="non-terminal residue" evidence="2">
    <location>
        <position position="1"/>
    </location>
</feature>
<feature type="region of interest" description="Disordered" evidence="1">
    <location>
        <begin position="76"/>
        <end position="95"/>
    </location>
</feature>
<comment type="caution">
    <text evidence="2">The sequence shown here is derived from an EMBL/GenBank/DDBJ whole genome shotgun (WGS) entry which is preliminary data.</text>
</comment>
<feature type="non-terminal residue" evidence="2">
    <location>
        <position position="95"/>
    </location>
</feature>
<protein>
    <submittedName>
        <fullName evidence="2">4885_t:CDS:1</fullName>
    </submittedName>
</protein>
<evidence type="ECO:0000313" key="3">
    <source>
        <dbReference type="Proteomes" id="UP000789375"/>
    </source>
</evidence>
<dbReference type="AlphaFoldDB" id="A0A9N9ISR3"/>
<evidence type="ECO:0000256" key="1">
    <source>
        <dbReference type="SAM" id="MobiDB-lite"/>
    </source>
</evidence>
<accession>A0A9N9ISR3</accession>
<sequence length="95" mass="10994">DLDIETYVHLQMFCVGLQLEQHLCLIDSNVITEHNQSSNRLTLESSKSDVSVPKQNQYNLRRKRSLDIDENEIMKRVNHGDDTTPCPRIPVSYLP</sequence>
<proteinExistence type="predicted"/>
<dbReference type="EMBL" id="CAJVPP010022529">
    <property type="protein sequence ID" value="CAG8745295.1"/>
    <property type="molecule type" value="Genomic_DNA"/>
</dbReference>
<reference evidence="2" key="1">
    <citation type="submission" date="2021-06" db="EMBL/GenBank/DDBJ databases">
        <authorList>
            <person name="Kallberg Y."/>
            <person name="Tangrot J."/>
            <person name="Rosling A."/>
        </authorList>
    </citation>
    <scope>NUCLEOTIDE SEQUENCE</scope>
    <source>
        <strain evidence="2">87-6 pot B 2015</strain>
    </source>
</reference>
<dbReference type="Proteomes" id="UP000789375">
    <property type="component" value="Unassembled WGS sequence"/>
</dbReference>
<evidence type="ECO:0000313" key="2">
    <source>
        <dbReference type="EMBL" id="CAG8745295.1"/>
    </source>
</evidence>